<dbReference type="EMBL" id="BKCJ010977438">
    <property type="protein sequence ID" value="GFC58409.1"/>
    <property type="molecule type" value="Genomic_DNA"/>
</dbReference>
<gene>
    <name evidence="1" type="ORF">Tci_830379</name>
</gene>
<name>A0A699Q248_TANCI</name>
<protein>
    <submittedName>
        <fullName evidence="1">NB-ARC domains-containing protein</fullName>
    </submittedName>
</protein>
<feature type="non-terminal residue" evidence="1">
    <location>
        <position position="44"/>
    </location>
</feature>
<organism evidence="1">
    <name type="scientific">Tanacetum cinerariifolium</name>
    <name type="common">Dalmatian daisy</name>
    <name type="synonym">Chrysanthemum cinerariifolium</name>
    <dbReference type="NCBI Taxonomy" id="118510"/>
    <lineage>
        <taxon>Eukaryota</taxon>
        <taxon>Viridiplantae</taxon>
        <taxon>Streptophyta</taxon>
        <taxon>Embryophyta</taxon>
        <taxon>Tracheophyta</taxon>
        <taxon>Spermatophyta</taxon>
        <taxon>Magnoliopsida</taxon>
        <taxon>eudicotyledons</taxon>
        <taxon>Gunneridae</taxon>
        <taxon>Pentapetalae</taxon>
        <taxon>asterids</taxon>
        <taxon>campanulids</taxon>
        <taxon>Asterales</taxon>
        <taxon>Asteraceae</taxon>
        <taxon>Asteroideae</taxon>
        <taxon>Anthemideae</taxon>
        <taxon>Anthemidinae</taxon>
        <taxon>Tanacetum</taxon>
    </lineage>
</organism>
<sequence>MEIVSAIVGPIMNALTVHITQKLRSLTSSAERVRDMGKKNGGFG</sequence>
<dbReference type="AlphaFoldDB" id="A0A699Q248"/>
<reference evidence="1" key="1">
    <citation type="journal article" date="2019" name="Sci. Rep.">
        <title>Draft genome of Tanacetum cinerariifolium, the natural source of mosquito coil.</title>
        <authorList>
            <person name="Yamashiro T."/>
            <person name="Shiraishi A."/>
            <person name="Satake H."/>
            <person name="Nakayama K."/>
        </authorList>
    </citation>
    <scope>NUCLEOTIDE SEQUENCE</scope>
</reference>
<evidence type="ECO:0000313" key="1">
    <source>
        <dbReference type="EMBL" id="GFC58409.1"/>
    </source>
</evidence>
<proteinExistence type="predicted"/>
<accession>A0A699Q248</accession>
<comment type="caution">
    <text evidence="1">The sequence shown here is derived from an EMBL/GenBank/DDBJ whole genome shotgun (WGS) entry which is preliminary data.</text>
</comment>